<accession>A0ABN3JTA4</accession>
<sequence length="285" mass="30880">MNENVARAEELRAQGRPREAQEFADRAIAAAEAIVAQDPADAQARWVLAGQLYNRASLRSELDDYAAGAADAWQSLTLYEPLAAESPQHLPTCADARARLAWMLANAGLADADMGSPRDHAAQAVATYERLVADDPALRPDLARVHYLHAEVLRILEGEGTPASVAAYAACVREYQSLGPLTGNSLRLCADGALRLAYGYAANDAHTGQRDAAREAMDRFAELLNQGVGAHAHYARAILLLSDAQAALGDPEWEQSWVDFEYVLSQLPAPLPADLAPFKEQLKRR</sequence>
<dbReference type="EMBL" id="BAAASZ010000018">
    <property type="protein sequence ID" value="GAA2439377.1"/>
    <property type="molecule type" value="Genomic_DNA"/>
</dbReference>
<dbReference type="Proteomes" id="UP001501638">
    <property type="component" value="Unassembled WGS sequence"/>
</dbReference>
<proteinExistence type="predicted"/>
<dbReference type="SUPFAM" id="SSF48452">
    <property type="entry name" value="TPR-like"/>
    <property type="match status" value="1"/>
</dbReference>
<gene>
    <name evidence="1" type="ORF">GCM10010405_23400</name>
</gene>
<organism evidence="1 2">
    <name type="scientific">Streptomyces macrosporus</name>
    <dbReference type="NCBI Taxonomy" id="44032"/>
    <lineage>
        <taxon>Bacteria</taxon>
        <taxon>Bacillati</taxon>
        <taxon>Actinomycetota</taxon>
        <taxon>Actinomycetes</taxon>
        <taxon>Kitasatosporales</taxon>
        <taxon>Streptomycetaceae</taxon>
        <taxon>Streptomyces</taxon>
    </lineage>
</organism>
<keyword evidence="2" id="KW-1185">Reference proteome</keyword>
<protein>
    <recommendedName>
        <fullName evidence="3">Tetratricopeptide repeat protein</fullName>
    </recommendedName>
</protein>
<evidence type="ECO:0000313" key="1">
    <source>
        <dbReference type="EMBL" id="GAA2439377.1"/>
    </source>
</evidence>
<evidence type="ECO:0008006" key="3">
    <source>
        <dbReference type="Google" id="ProtNLM"/>
    </source>
</evidence>
<reference evidence="1 2" key="1">
    <citation type="journal article" date="2019" name="Int. J. Syst. Evol. Microbiol.">
        <title>The Global Catalogue of Microorganisms (GCM) 10K type strain sequencing project: providing services to taxonomists for standard genome sequencing and annotation.</title>
        <authorList>
            <consortium name="The Broad Institute Genomics Platform"/>
            <consortium name="The Broad Institute Genome Sequencing Center for Infectious Disease"/>
            <person name="Wu L."/>
            <person name="Ma J."/>
        </authorList>
    </citation>
    <scope>NUCLEOTIDE SEQUENCE [LARGE SCALE GENOMIC DNA]</scope>
    <source>
        <strain evidence="1 2">JCM 6305</strain>
    </source>
</reference>
<name>A0ABN3JTA4_9ACTN</name>
<comment type="caution">
    <text evidence="1">The sequence shown here is derived from an EMBL/GenBank/DDBJ whole genome shotgun (WGS) entry which is preliminary data.</text>
</comment>
<dbReference type="Gene3D" id="1.25.40.10">
    <property type="entry name" value="Tetratricopeptide repeat domain"/>
    <property type="match status" value="1"/>
</dbReference>
<dbReference type="InterPro" id="IPR011990">
    <property type="entry name" value="TPR-like_helical_dom_sf"/>
</dbReference>
<evidence type="ECO:0000313" key="2">
    <source>
        <dbReference type="Proteomes" id="UP001501638"/>
    </source>
</evidence>